<evidence type="ECO:0000259" key="1">
    <source>
        <dbReference type="Pfam" id="PF13860"/>
    </source>
</evidence>
<name>A0A518HJQ5_9BACT</name>
<dbReference type="KEGG" id="snep:Enr13x_09010"/>
<dbReference type="Gene3D" id="2.60.40.1190">
    <property type="match status" value="1"/>
</dbReference>
<dbReference type="SUPFAM" id="SSF50998">
    <property type="entry name" value="Quinoprotein alcohol dehydrogenase-like"/>
    <property type="match status" value="1"/>
</dbReference>
<dbReference type="SUPFAM" id="SSF63829">
    <property type="entry name" value="Calcium-dependent phosphotriesterase"/>
    <property type="match status" value="1"/>
</dbReference>
<dbReference type="Gene3D" id="2.120.10.30">
    <property type="entry name" value="TolB, C-terminal domain"/>
    <property type="match status" value="1"/>
</dbReference>
<keyword evidence="3" id="KW-1185">Reference proteome</keyword>
<dbReference type="Pfam" id="PF13860">
    <property type="entry name" value="FlgD_ig"/>
    <property type="match status" value="1"/>
</dbReference>
<protein>
    <submittedName>
        <fullName evidence="2">NHL repeat protein</fullName>
    </submittedName>
</protein>
<dbReference type="Gene3D" id="2.60.40.4070">
    <property type="match status" value="1"/>
</dbReference>
<dbReference type="InterPro" id="IPR025965">
    <property type="entry name" value="FlgD/Vpr_Ig-like"/>
</dbReference>
<dbReference type="SUPFAM" id="SSF63825">
    <property type="entry name" value="YWTD domain"/>
    <property type="match status" value="1"/>
</dbReference>
<dbReference type="InterPro" id="IPR011042">
    <property type="entry name" value="6-blade_b-propeller_TolB-like"/>
</dbReference>
<dbReference type="RefSeq" id="WP_145392097.1">
    <property type="nucleotide sequence ID" value="NZ_CP037423.1"/>
</dbReference>
<gene>
    <name evidence="2" type="ORF">Enr13x_09010</name>
</gene>
<dbReference type="Proteomes" id="UP000319004">
    <property type="component" value="Chromosome"/>
</dbReference>
<dbReference type="EMBL" id="CP037423">
    <property type="protein sequence ID" value="QDV41063.1"/>
    <property type="molecule type" value="Genomic_DNA"/>
</dbReference>
<accession>A0A518HJQ5</accession>
<proteinExistence type="predicted"/>
<dbReference type="InterPro" id="IPR011047">
    <property type="entry name" value="Quinoprotein_ADH-like_sf"/>
</dbReference>
<reference evidence="2 3" key="1">
    <citation type="submission" date="2019-03" db="EMBL/GenBank/DDBJ databases">
        <title>Deep-cultivation of Planctomycetes and their phenomic and genomic characterization uncovers novel biology.</title>
        <authorList>
            <person name="Wiegand S."/>
            <person name="Jogler M."/>
            <person name="Boedeker C."/>
            <person name="Pinto D."/>
            <person name="Vollmers J."/>
            <person name="Rivas-Marin E."/>
            <person name="Kohn T."/>
            <person name="Peeters S.H."/>
            <person name="Heuer A."/>
            <person name="Rast P."/>
            <person name="Oberbeckmann S."/>
            <person name="Bunk B."/>
            <person name="Jeske O."/>
            <person name="Meyerdierks A."/>
            <person name="Storesund J.E."/>
            <person name="Kallscheuer N."/>
            <person name="Luecker S."/>
            <person name="Lage O.M."/>
            <person name="Pohl T."/>
            <person name="Merkel B.J."/>
            <person name="Hornburger P."/>
            <person name="Mueller R.-W."/>
            <person name="Bruemmer F."/>
            <person name="Labrenz M."/>
            <person name="Spormann A.M."/>
            <person name="Op den Camp H."/>
            <person name="Overmann J."/>
            <person name="Amann R."/>
            <person name="Jetten M.S.M."/>
            <person name="Mascher T."/>
            <person name="Medema M.H."/>
            <person name="Devos D.P."/>
            <person name="Kaster A.-K."/>
            <person name="Ovreas L."/>
            <person name="Rohde M."/>
            <person name="Galperin M.Y."/>
            <person name="Jogler C."/>
        </authorList>
    </citation>
    <scope>NUCLEOTIDE SEQUENCE [LARGE SCALE GENOMIC DNA]</scope>
    <source>
        <strain evidence="2 3">Enr13</strain>
    </source>
</reference>
<feature type="domain" description="FlgD/Vpr Ig-like" evidence="1">
    <location>
        <begin position="719"/>
        <end position="773"/>
    </location>
</feature>
<evidence type="ECO:0000313" key="3">
    <source>
        <dbReference type="Proteomes" id="UP000319004"/>
    </source>
</evidence>
<sequence>MVATIQVPGRAHAAELVFAGVLGNSGGSGPSLVTFADQPAAGMGPVIDEDAAIWERGGSTRLNRYALDGRLLASYPLPESTGRNDQLTRVGPVMLMQIRTALYSLPLDAVAGSTPQRLDGKADVMSSNAFAGRVVVFETNRDQLFWFDPSTGQRMEIAKPGMRVIALHVGDDGTVYAFDGRQVQAWRDGAPVAGFPIGFRGERPQQIGRYWYAHGWHGTIHRMNERFEPEPGVVLGGASGSFIGYLPESADLANGRGLAHVRDDVYAVSGLGGVVQLLRWNDVEQRFELARRIGALAKLTGVALDERGDIWTPLGSWRWDDTCEVPHTVGDKEPNVHAQPVVLNGQTLCVLRTHYRQVHLALGACIDSNGWSRLETRRVDDLDLAESVSGAAAIPSDDGLSLLVVRQDGQAVEMGITAEGRQRSKPEPVTIEGLNQCTSLAWFDGRLVAAADGAVIAYQRDGDQRWTETSRIADYDGKAYVHSDGRRLAVCDSAGGTLRLFDADLSPVAAYDGLDAPMHVAVSGDRVVVYEAGRQRLVKLQLAERHTDPPVGHAEALAVRPTETGLHTDVDFQDFSRPAGLPFAVAITPDQEGLAISIRTRAESKPELRLGIANDKQAFVLTGGTGWQTAPATAGSAADEQGRMTPRRQVDFRLPAGDWSRLRFAATIETPRRRERFGFQDHRALHAPFSTDPADWALFDWEDYRESVSARRQEIRIAFQQPSDGKATLVIEDESGRRVRNLVSGRSFTGGWQTLVWDGLDEQGKLVPPGRYHWRGITHPGIEPVYRMNFANGGEDTTAPWGPNHSTFHHAATNGELVFFAAPVTEGGWALVALDADGNFVQGYEHLHGYGIGHDAIAADDQYLYCAQDGFTWGGTKGVDLGSDNWTATWKLTLVRYDIASGKIAEFPGKRRALEVDTMQVGPGAKHPNLDEFNLGGLAIQDGKLYVGSRDKQAVLVLDAATGQRLESLPLPGVRHLTAGTEIYAATDHGVVRVRDGKTVVSSADIASISQGEPQLSGITIAPNGDLLVSEAKSHQIYRFAANGSLVATIGAPGGPYKGAYDPKRMVHPAGLVFGPDGKLWVTEKRWNPKRVLAWDAASTSNVVYEKFGMPHYGGDGSGFDPQNPRRWIGLGCFWDVDVEQGTARPTHILSFEEGHFGNYEPHSYLFFREAGRTFVCARGKISLISEVLPDGTLHDILAVAGTHHFAYGCQWAPPQAYIDAFYAKWPEKRAREKPGMKGDGKPWSQRGMGVLWVDRNGDGQAQQEEFDFCGDNLALGDGAWGHLQTSLTLYMPLADKDQASIVAIRPRGFLPNGVPNYPSLDEAIAEATPIDLTPGYKRNGVPTVRDRFGRFIFNSDPEMNAYQTDVDGATAKTLGPPTEPRPSLWSFPNRWSNVHGSHRAPLPEPGVMQGTLGILGLASLDDQSDVFFLNGNHGRCFLLTSDGLYLDEVFVDVRVSYQNNEYRLGGEIFGGSFGRSETDGKYFVQIGHGPYRIYQLAGLSDVARVAGSIDVTKEQILAAQRQNLRRVAESQTAKQADVPGTVRWDKSGQFHVELDLAADATHLHLHYRVEDRSPWVNNGRDWTKLFATGDSVDLQIATDPTRSPKRSGPAEGDKRLMIAPLEGRPIAVLYEHRKPGGENPIEFTSPWRGEKVDNVRRLPDATIEAKTSGGGYEVKASVLLSDLGLQPQPGQTYRADFGVTYGDAEGTDTNLRSYWSNHSTGLVDDIPGEIMLSPNLWGEVRFQPDESTPAQ</sequence>
<evidence type="ECO:0000313" key="2">
    <source>
        <dbReference type="EMBL" id="QDV41063.1"/>
    </source>
</evidence>
<organism evidence="2 3">
    <name type="scientific">Stieleria neptunia</name>
    <dbReference type="NCBI Taxonomy" id="2527979"/>
    <lineage>
        <taxon>Bacteria</taxon>
        <taxon>Pseudomonadati</taxon>
        <taxon>Planctomycetota</taxon>
        <taxon>Planctomycetia</taxon>
        <taxon>Pirellulales</taxon>
        <taxon>Pirellulaceae</taxon>
        <taxon>Stieleria</taxon>
    </lineage>
</organism>
<dbReference type="SUPFAM" id="SSF49344">
    <property type="entry name" value="CBD9-like"/>
    <property type="match status" value="1"/>
</dbReference>
<dbReference type="OrthoDB" id="9799230at2"/>